<dbReference type="GO" id="GO:0050071">
    <property type="term" value="F:phosphatidylglycerol lysyltransferase activity"/>
    <property type="evidence" value="ECO:0007669"/>
    <property type="project" value="UniProtKB-EC"/>
</dbReference>
<feature type="domain" description="Phosphatidylglycerol lysyltransferase C-terminal" evidence="7">
    <location>
        <begin position="470"/>
        <end position="756"/>
    </location>
</feature>
<dbReference type="PANTHER" id="PTHR34697">
    <property type="entry name" value="PHOSPHATIDYLGLYCEROL LYSYLTRANSFERASE"/>
    <property type="match status" value="1"/>
</dbReference>
<comment type="caution">
    <text evidence="8">The sequence shown here is derived from an EMBL/GenBank/DDBJ whole genome shotgun (WGS) entry which is preliminary data.</text>
</comment>
<keyword evidence="9" id="KW-1185">Reference proteome</keyword>
<name>A0A0N8W0D3_9CORY</name>
<keyword evidence="3 6" id="KW-0812">Transmembrane</keyword>
<evidence type="ECO:0000256" key="1">
    <source>
        <dbReference type="ARBA" id="ARBA00004651"/>
    </source>
</evidence>
<feature type="transmembrane region" description="Helical" evidence="6">
    <location>
        <begin position="123"/>
        <end position="142"/>
    </location>
</feature>
<keyword evidence="8" id="KW-0808">Transferase</keyword>
<dbReference type="InterPro" id="IPR051211">
    <property type="entry name" value="PG_lysyltransferase"/>
</dbReference>
<feature type="transmembrane region" description="Helical" evidence="6">
    <location>
        <begin position="278"/>
        <end position="296"/>
    </location>
</feature>
<keyword evidence="5 6" id="KW-0472">Membrane</keyword>
<keyword evidence="8" id="KW-0012">Acyltransferase</keyword>
<dbReference type="Pfam" id="PF09924">
    <property type="entry name" value="LPG_synthase_C"/>
    <property type="match status" value="1"/>
</dbReference>
<feature type="transmembrane region" description="Helical" evidence="6">
    <location>
        <begin position="303"/>
        <end position="323"/>
    </location>
</feature>
<dbReference type="EC" id="2.3.2.3" evidence="8"/>
<dbReference type="PATRIC" id="fig|1544413.3.peg.1306"/>
<dbReference type="RefSeq" id="WP_156334700.1">
    <property type="nucleotide sequence ID" value="NZ_JAUSQY010000001.1"/>
</dbReference>
<gene>
    <name evidence="8" type="primary">mprF</name>
    <name evidence="8" type="ORF">Clow_01298</name>
</gene>
<dbReference type="GO" id="GO:0005886">
    <property type="term" value="C:plasma membrane"/>
    <property type="evidence" value="ECO:0007669"/>
    <property type="project" value="UniProtKB-SubCell"/>
</dbReference>
<feature type="transmembrane region" description="Helical" evidence="6">
    <location>
        <begin position="373"/>
        <end position="400"/>
    </location>
</feature>
<evidence type="ECO:0000256" key="3">
    <source>
        <dbReference type="ARBA" id="ARBA00022692"/>
    </source>
</evidence>
<protein>
    <submittedName>
        <fullName evidence="8">Phosphatidylglycerol lysyltransferase</fullName>
        <ecNumber evidence="8">2.3.2.3</ecNumber>
    </submittedName>
</protein>
<evidence type="ECO:0000313" key="8">
    <source>
        <dbReference type="EMBL" id="KQB86378.1"/>
    </source>
</evidence>
<evidence type="ECO:0000256" key="5">
    <source>
        <dbReference type="ARBA" id="ARBA00023136"/>
    </source>
</evidence>
<dbReference type="EMBL" id="LKEV01000003">
    <property type="protein sequence ID" value="KQB86378.1"/>
    <property type="molecule type" value="Genomic_DNA"/>
</dbReference>
<feature type="transmembrane region" description="Helical" evidence="6">
    <location>
        <begin position="329"/>
        <end position="353"/>
    </location>
</feature>
<accession>A0A0N8W0D3</accession>
<reference evidence="8 9" key="1">
    <citation type="submission" date="2015-10" db="EMBL/GenBank/DDBJ databases">
        <title>Corynebacteirum lowii and Corynebacterium oculi species nova, derived from human clinical disease and and emended description of Corynebacterium mastiditis.</title>
        <authorList>
            <person name="Bernard K."/>
            <person name="Pacheco A.L."/>
            <person name="Mcdougall C."/>
            <person name="Burtx T."/>
            <person name="Weibe D."/>
            <person name="Tyler S."/>
            <person name="Olson A.B."/>
            <person name="Cnockaert M."/>
            <person name="Eguchi H."/>
            <person name="Kuwahara T."/>
            <person name="Nakayama-Imaohji H."/>
            <person name="Boudewijins M."/>
            <person name="Van Hoecke F."/>
            <person name="Bernier A.-M."/>
            <person name="Vandamme P."/>
        </authorList>
    </citation>
    <scope>NUCLEOTIDE SEQUENCE [LARGE SCALE GENOMIC DNA]</scope>
    <source>
        <strain evidence="8 9">NML 130206</strain>
    </source>
</reference>
<keyword evidence="2" id="KW-1003">Cell membrane</keyword>
<feature type="transmembrane region" description="Helical" evidence="6">
    <location>
        <begin position="154"/>
        <end position="169"/>
    </location>
</feature>
<organism evidence="8 9">
    <name type="scientific">Corynebacterium lowii</name>
    <dbReference type="NCBI Taxonomy" id="1544413"/>
    <lineage>
        <taxon>Bacteria</taxon>
        <taxon>Bacillati</taxon>
        <taxon>Actinomycetota</taxon>
        <taxon>Actinomycetes</taxon>
        <taxon>Mycobacteriales</taxon>
        <taxon>Corynebacteriaceae</taxon>
        <taxon>Corynebacterium</taxon>
    </lineage>
</organism>
<evidence type="ECO:0000256" key="6">
    <source>
        <dbReference type="SAM" id="Phobius"/>
    </source>
</evidence>
<dbReference type="STRING" id="1544413.Clow_01298"/>
<feature type="transmembrane region" description="Helical" evidence="6">
    <location>
        <begin position="57"/>
        <end position="78"/>
    </location>
</feature>
<dbReference type="OrthoDB" id="594838at2"/>
<keyword evidence="4 6" id="KW-1133">Transmembrane helix</keyword>
<dbReference type="GO" id="GO:0055091">
    <property type="term" value="P:phospholipid homeostasis"/>
    <property type="evidence" value="ECO:0007669"/>
    <property type="project" value="TreeGrafter"/>
</dbReference>
<dbReference type="Proteomes" id="UP000050488">
    <property type="component" value="Unassembled WGS sequence"/>
</dbReference>
<comment type="subcellular location">
    <subcellularLocation>
        <location evidence="1">Cell membrane</location>
        <topology evidence="1">Multi-pass membrane protein</topology>
    </subcellularLocation>
</comment>
<dbReference type="InterPro" id="IPR024320">
    <property type="entry name" value="LPG_synthase_C"/>
</dbReference>
<dbReference type="PANTHER" id="PTHR34697:SF2">
    <property type="entry name" value="PHOSPHATIDYLGLYCEROL LYSYLTRANSFERASE"/>
    <property type="match status" value="1"/>
</dbReference>
<sequence>MSSLASCGTAAARMARRAPFSLGALALMWALHLLVPREVLAVQMPYEIDQWQLLTSGLTSGSTLGLVLASMAVLALIIPAEHALGTVKTMMVAALMHLGAALSGVLLARALEETGFNRWGSDLLHASLLSPVSWLFGTAAFASTTMPLLWRRRIAVWLVALCATLALFSGSISDVVGLCSTVLGLVAGTVCHGRPRLYFGSVQEVRVLVSTFLAAVSFGPLVASTNPHSASPLASVGSLFWLPTRAGYETGLLCQGQWDTQQCREAVVLAQQSGVGPSVANLVPLLLQVVILAGLLKGRRAAWWLALVAQIGTIAVLCTKVFATERYEISAAYAVNLSAVILPWLCGIAVLLYTRRHFRVTVSPQRVRRFLGVVFGGFALSVALWLGGAVAMGIPLTLAVEELPLRYVPSVLAPLFPLNLVPEHPAAWLLYEWVGTLFGLIVAVMLYRLLMSVPDERVDQDRQRARALLTHGDHLQAMTLWEGNRYWFGEHEGVEGYVACRVHRGVAVTVGEPVGSAGLAEGFEAFAVSQGWTVAWYSVRESFADTRPGYQRIHVAEESVLSTQQVEFKGKKFQNVRTARNRAQKEGIHAQWTTWEEAGVLLHQHIAELSEEWLADKALPEMGFTLGTLGELSAPGTRLLVAHDEQGRLHAVTSWLPVYEHGKLVGITLDFMRRDTTGFRSAIEFLLSQALIDAAEEGLSWISLSGAPLARSTPAEGFLDQALDRMGASMEPFYGFRSLAASKYKFHPEHNPWFVVCRDELALPSVALAVSQCYLPQLSGSEAARLVRMWFSAALVRGGRGEPS</sequence>
<evidence type="ECO:0000259" key="7">
    <source>
        <dbReference type="Pfam" id="PF09924"/>
    </source>
</evidence>
<feature type="transmembrane region" description="Helical" evidence="6">
    <location>
        <begin position="426"/>
        <end position="447"/>
    </location>
</feature>
<feature type="transmembrane region" description="Helical" evidence="6">
    <location>
        <begin position="90"/>
        <end position="111"/>
    </location>
</feature>
<dbReference type="AlphaFoldDB" id="A0A0N8W0D3"/>
<evidence type="ECO:0000256" key="2">
    <source>
        <dbReference type="ARBA" id="ARBA00022475"/>
    </source>
</evidence>
<proteinExistence type="predicted"/>
<evidence type="ECO:0000256" key="4">
    <source>
        <dbReference type="ARBA" id="ARBA00022989"/>
    </source>
</evidence>
<evidence type="ECO:0000313" key="9">
    <source>
        <dbReference type="Proteomes" id="UP000050488"/>
    </source>
</evidence>